<proteinExistence type="predicted"/>
<dbReference type="Proteomes" id="UP001066276">
    <property type="component" value="Chromosome 6"/>
</dbReference>
<protein>
    <submittedName>
        <fullName evidence="2">Uncharacterized protein</fullName>
    </submittedName>
</protein>
<sequence length="129" mass="13594">MFPVRSSPTVQASLPSAHFSATSLPASRERVKLYVTAALNMNSAKTDHSLCGRAGQGGTRQFSGESQSSFGFERSGVCRNEQVIDLNGPACVEAYGPAGISDKRPDILDSVTSTGRCKIKQKGPGFAAQ</sequence>
<keyword evidence="3" id="KW-1185">Reference proteome</keyword>
<reference evidence="2" key="1">
    <citation type="journal article" date="2022" name="bioRxiv">
        <title>Sequencing and chromosome-scale assembly of the giantPleurodeles waltlgenome.</title>
        <authorList>
            <person name="Brown T."/>
            <person name="Elewa A."/>
            <person name="Iarovenko S."/>
            <person name="Subramanian E."/>
            <person name="Araus A.J."/>
            <person name="Petzold A."/>
            <person name="Susuki M."/>
            <person name="Suzuki K.-i.T."/>
            <person name="Hayashi T."/>
            <person name="Toyoda A."/>
            <person name="Oliveira C."/>
            <person name="Osipova E."/>
            <person name="Leigh N.D."/>
            <person name="Simon A."/>
            <person name="Yun M.H."/>
        </authorList>
    </citation>
    <scope>NUCLEOTIDE SEQUENCE</scope>
    <source>
        <strain evidence="2">20211129_DDA</strain>
        <tissue evidence="2">Liver</tissue>
    </source>
</reference>
<comment type="caution">
    <text evidence="2">The sequence shown here is derived from an EMBL/GenBank/DDBJ whole genome shotgun (WGS) entry which is preliminary data.</text>
</comment>
<gene>
    <name evidence="2" type="ORF">NDU88_010111</name>
</gene>
<accession>A0AAV7QZB9</accession>
<evidence type="ECO:0000256" key="1">
    <source>
        <dbReference type="SAM" id="MobiDB-lite"/>
    </source>
</evidence>
<feature type="compositionally biased region" description="Low complexity" evidence="1">
    <location>
        <begin position="60"/>
        <end position="70"/>
    </location>
</feature>
<name>A0AAV7QZB9_PLEWA</name>
<dbReference type="AlphaFoldDB" id="A0AAV7QZB9"/>
<evidence type="ECO:0000313" key="3">
    <source>
        <dbReference type="Proteomes" id="UP001066276"/>
    </source>
</evidence>
<dbReference type="EMBL" id="JANPWB010000010">
    <property type="protein sequence ID" value="KAJ1143808.1"/>
    <property type="molecule type" value="Genomic_DNA"/>
</dbReference>
<evidence type="ECO:0000313" key="2">
    <source>
        <dbReference type="EMBL" id="KAJ1143808.1"/>
    </source>
</evidence>
<feature type="region of interest" description="Disordered" evidence="1">
    <location>
        <begin position="48"/>
        <end position="70"/>
    </location>
</feature>
<organism evidence="2 3">
    <name type="scientific">Pleurodeles waltl</name>
    <name type="common">Iberian ribbed newt</name>
    <dbReference type="NCBI Taxonomy" id="8319"/>
    <lineage>
        <taxon>Eukaryota</taxon>
        <taxon>Metazoa</taxon>
        <taxon>Chordata</taxon>
        <taxon>Craniata</taxon>
        <taxon>Vertebrata</taxon>
        <taxon>Euteleostomi</taxon>
        <taxon>Amphibia</taxon>
        <taxon>Batrachia</taxon>
        <taxon>Caudata</taxon>
        <taxon>Salamandroidea</taxon>
        <taxon>Salamandridae</taxon>
        <taxon>Pleurodelinae</taxon>
        <taxon>Pleurodeles</taxon>
    </lineage>
</organism>